<dbReference type="RefSeq" id="WP_320296580.1">
    <property type="nucleotide sequence ID" value="NZ_JAVIIU010000007.1"/>
</dbReference>
<keyword evidence="2" id="KW-1185">Reference proteome</keyword>
<evidence type="ECO:0000313" key="2">
    <source>
        <dbReference type="Proteomes" id="UP001280156"/>
    </source>
</evidence>
<reference evidence="1 2" key="1">
    <citation type="submission" date="2023-08" db="EMBL/GenBank/DDBJ databases">
        <title>Implementing the SeqCode for naming new Mesorhizobium species isolated from Vachellia karroo root nodules.</title>
        <authorList>
            <person name="Van Lill M."/>
        </authorList>
    </citation>
    <scope>NUCLEOTIDE SEQUENCE [LARGE SCALE GENOMIC DNA]</scope>
    <source>
        <strain evidence="1 2">VK2B</strain>
    </source>
</reference>
<protein>
    <submittedName>
        <fullName evidence="1">Uncharacterized protein</fullName>
    </submittedName>
</protein>
<name>A0ABU4YLY7_9HYPH</name>
<proteinExistence type="predicted"/>
<dbReference type="Proteomes" id="UP001280156">
    <property type="component" value="Unassembled WGS sequence"/>
</dbReference>
<comment type="caution">
    <text evidence="1">The sequence shown here is derived from an EMBL/GenBank/DDBJ whole genome shotgun (WGS) entry which is preliminary data.</text>
</comment>
<sequence length="50" mass="5519">MRRSCFGSIPNHRPAEVIDRDVGHEFSHPGGVFAAMSVPLEPSLTWTVRA</sequence>
<organism evidence="1 2">
    <name type="scientific">Mesorhizobium humile</name>
    <dbReference type="NCBI Taxonomy" id="3072313"/>
    <lineage>
        <taxon>Bacteria</taxon>
        <taxon>Pseudomonadati</taxon>
        <taxon>Pseudomonadota</taxon>
        <taxon>Alphaproteobacteria</taxon>
        <taxon>Hyphomicrobiales</taxon>
        <taxon>Phyllobacteriaceae</taxon>
        <taxon>Mesorhizobium</taxon>
    </lineage>
</organism>
<dbReference type="EMBL" id="JAVIIV010000010">
    <property type="protein sequence ID" value="MDX8486954.1"/>
    <property type="molecule type" value="Genomic_DNA"/>
</dbReference>
<gene>
    <name evidence="1" type="ORF">RFM52_17240</name>
</gene>
<accession>A0ABU4YLY7</accession>
<evidence type="ECO:0000313" key="1">
    <source>
        <dbReference type="EMBL" id="MDX8486954.1"/>
    </source>
</evidence>